<dbReference type="RefSeq" id="XP_049260973.1">
    <property type="nucleotide sequence ID" value="XM_049409797.1"/>
</dbReference>
<dbReference type="InterPro" id="IPR013888">
    <property type="entry name" value="RNase_P_Rpm2_mt"/>
</dbReference>
<dbReference type="Pfam" id="PF08579">
    <property type="entry name" value="RPM2"/>
    <property type="match status" value="1"/>
</dbReference>
<keyword evidence="2" id="KW-1185">Reference proteome</keyword>
<comment type="caution">
    <text evidence="1">The sequence shown here is derived from an EMBL/GenBank/DDBJ whole genome shotgun (WGS) entry which is preliminary data.</text>
</comment>
<protein>
    <submittedName>
        <fullName evidence="1">RPM2</fullName>
    </submittedName>
</protein>
<reference evidence="1 2" key="1">
    <citation type="journal article" date="2021" name="DNA Res.">
        <title>Genome analysis of Candida subhashii reveals its hybrid nature and dual mitochondrial genome conformations.</title>
        <authorList>
            <person name="Mixao V."/>
            <person name="Hegedusova E."/>
            <person name="Saus E."/>
            <person name="Pryszcz L.P."/>
            <person name="Cillingova A."/>
            <person name="Nosek J."/>
            <person name="Gabaldon T."/>
        </authorList>
    </citation>
    <scope>NUCLEOTIDE SEQUENCE [LARGE SCALE GENOMIC DNA]</scope>
    <source>
        <strain evidence="1 2">CBS 10753</strain>
    </source>
</reference>
<dbReference type="Proteomes" id="UP000694255">
    <property type="component" value="Unassembled WGS sequence"/>
</dbReference>
<dbReference type="EMBL" id="JAGSYN010000274">
    <property type="protein sequence ID" value="KAG7660740.1"/>
    <property type="molecule type" value="Genomic_DNA"/>
</dbReference>
<organism evidence="1 2">
    <name type="scientific">[Candida] subhashii</name>
    <dbReference type="NCBI Taxonomy" id="561895"/>
    <lineage>
        <taxon>Eukaryota</taxon>
        <taxon>Fungi</taxon>
        <taxon>Dikarya</taxon>
        <taxon>Ascomycota</taxon>
        <taxon>Saccharomycotina</taxon>
        <taxon>Pichiomycetes</taxon>
        <taxon>Debaryomycetaceae</taxon>
        <taxon>Spathaspora</taxon>
    </lineage>
</organism>
<evidence type="ECO:0000313" key="2">
    <source>
        <dbReference type="Proteomes" id="UP000694255"/>
    </source>
</evidence>
<proteinExistence type="predicted"/>
<gene>
    <name evidence="1" type="ORF">J8A68_005702</name>
</gene>
<evidence type="ECO:0000313" key="1">
    <source>
        <dbReference type="EMBL" id="KAG7660740.1"/>
    </source>
</evidence>
<name>A0A8J5USJ0_9ASCO</name>
<sequence length="1332" mass="155682">MVFETIIRLAKYSAINKQHTIKLQFFQSSYPYLKYNQLVRFQARYYNRARWFFSKNPFHPGNNASFKDFITLDNGHYGMYYSIFNHESERQQRQLEHERYLLHYFLSEIQMNEQTQYGVAEEFEDYHRRRSNNYQHRRHRHRHHRHHHHHRHCLSIFHIKFILLGFTAKYLISKAIIDSPLNIENVKSITTKILSSLAFRPHSYLAIASTANAMTPSTSMQTHVSSVFSSGIAKRSFTTTTQPEQQKNVDDIPVPNIVELIKNSAQHSAKEEHQQSQQEVDTFDTDFLATQITNITNAYEKHTSPQELNIIYPLYQSIKRNDLHLPSIELYNLVLNSIVKRNLDSEIKLSSIESKLTNLLTVYSDILNAGLKPNNETYNIVLEALLDGSLACVDVSAENTLQYGEIVTKSKEFVQISVELFNSIPRNQLDLTKILPKLLTVLNQYPELINTTVIHSLSDLIQTSSQSKEFYISVIELSKYFSQFKILDSKDVYEIISTAYDSYKQLPDVDEFKAYGAVITALVCSSNIQQAGQFLDTILLDYKNSLQFETRPAKKQIGDLIAAFIKNHINKTGELLKGYELLERFNSIAYIPELPVSFYNFIICKFINELPNNENLLEPIWKLYNRVAIRQDFQTTSTIEMLKQNGASCRDLLLSLSISRGDHEHIFQLLKEIMLKEHLIADLEAMKKACDYLYNGVIFNKQPGEFFNQYYFGLLSNLLEIQSRHYRTSTDVNDYLSEFITYFMVQTPPELATNEMAVQSVNDYNVKLFMNSTMVWNAINNVDLATDNLYGLVIIARQLMNYTGNETVLLAKIAQFEAILINQFEDPDNHYIELTSEMIDFRQSLKEHFKHLVEATNQAIQLTPAMIETCDYLNIQNQVMGTQEVDLKCELDISYLLTIYHEKGVRRFLELFHQGYNFQFNTWNAIINYNFIVDILLVQSQIKISQFVERLWSSNMKFENKLDLTERLIEHNFGNLNYHIASYLYENGITDTKLLAKLFESSAAIKDRPPSKIMTQETYFPKIYENNKDVEWMEAYFNYLVSREKYELISKLFKQCGLSDPKVAVYLLEADLQIDLNSFESHFVQFFKGVKLNEKMGEALIRYRLALSTPEATKNILDKYAKLRHVSTELSELISYAKLLYSVQTSTPITEFEEHKSIKELSLQILSSGDIEHMRDLYEHNRRSILKESTSENFTTLLFEQLTRVAKQVPNDSPAVMNKFYKVLKFIKLINKESSELPVSAFQQILEFLRITKSEEVIRLIIKRVLNDNQILDVINFYFLEVHIFDHQDQRSILKSLYYLANEFELVDDIKRIDEYCEFMKWARFPRVDPRH</sequence>
<dbReference type="GeneID" id="73472502"/>
<accession>A0A8J5USJ0</accession>
<dbReference type="OrthoDB" id="185373at2759"/>